<accession>A0A1G7QCI1</accession>
<dbReference type="OrthoDB" id="940070at2"/>
<dbReference type="AlphaFoldDB" id="A0A1G7QCI1"/>
<keyword evidence="2" id="KW-1185">Reference proteome</keyword>
<reference evidence="2" key="1">
    <citation type="submission" date="2016-10" db="EMBL/GenBank/DDBJ databases">
        <authorList>
            <person name="Varghese N."/>
            <person name="Submissions S."/>
        </authorList>
    </citation>
    <scope>NUCLEOTIDE SEQUENCE [LARGE SCALE GENOMIC DNA]</scope>
    <source>
        <strain evidence="2">DSM 25329</strain>
    </source>
</reference>
<dbReference type="RefSeq" id="WP_090154735.1">
    <property type="nucleotide sequence ID" value="NZ_FNAN01000014.1"/>
</dbReference>
<gene>
    <name evidence="1" type="ORF">SAMN04487996_1143</name>
</gene>
<sequence length="223" mass="25833">MEDSKKPVGKYSTVKRLGETFLGIKGDDIPLVPYFKYDVIDQLNEFHLVFPSEPSTTLYENTIFSKLVRLATFSQSLRCFRYHYDAYPDKVEFRDFFVNEIPIRLTQPYSAQEKTILEGLLAEVKRQLAENTVATKCEEEVDIYTYLPPGKVIALFKTIFYSTNADKPFEATQDDVVALLRNFTPFKKMKRSYVARKVTESVPEDYLPDSLIAELRKFLSNKS</sequence>
<dbReference type="Proteomes" id="UP000198748">
    <property type="component" value="Unassembled WGS sequence"/>
</dbReference>
<evidence type="ECO:0000313" key="1">
    <source>
        <dbReference type="EMBL" id="SDF96194.1"/>
    </source>
</evidence>
<proteinExistence type="predicted"/>
<organism evidence="1 2">
    <name type="scientific">Dyadobacter soli</name>
    <dbReference type="NCBI Taxonomy" id="659014"/>
    <lineage>
        <taxon>Bacteria</taxon>
        <taxon>Pseudomonadati</taxon>
        <taxon>Bacteroidota</taxon>
        <taxon>Cytophagia</taxon>
        <taxon>Cytophagales</taxon>
        <taxon>Spirosomataceae</taxon>
        <taxon>Dyadobacter</taxon>
    </lineage>
</organism>
<evidence type="ECO:0000313" key="2">
    <source>
        <dbReference type="Proteomes" id="UP000198748"/>
    </source>
</evidence>
<name>A0A1G7QCI1_9BACT</name>
<dbReference type="EMBL" id="FNAN01000014">
    <property type="protein sequence ID" value="SDF96194.1"/>
    <property type="molecule type" value="Genomic_DNA"/>
</dbReference>
<protein>
    <submittedName>
        <fullName evidence="1">Uncharacterized protein</fullName>
    </submittedName>
</protein>